<keyword evidence="2" id="KW-1185">Reference proteome</keyword>
<dbReference type="Pfam" id="PF00932">
    <property type="entry name" value="LTD"/>
    <property type="match status" value="1"/>
</dbReference>
<dbReference type="PANTHER" id="PTHR42834">
    <property type="entry name" value="ENDONUCLEASE/EXONUCLEASE/PHOSPHATASE FAMILY PROTEIN (AFU_ORTHOLOGUE AFUA_3G09210)"/>
    <property type="match status" value="1"/>
</dbReference>
<dbReference type="GO" id="GO:0005975">
    <property type="term" value="P:carbohydrate metabolic process"/>
    <property type="evidence" value="ECO:0007669"/>
    <property type="project" value="UniProtKB-ARBA"/>
</dbReference>
<dbReference type="Gene3D" id="2.60.40.10">
    <property type="entry name" value="Immunoglobulins"/>
    <property type="match status" value="2"/>
</dbReference>
<organism evidence="1 2">
    <name type="scientific">Nocardioides lianchengensis</name>
    <dbReference type="NCBI Taxonomy" id="1045774"/>
    <lineage>
        <taxon>Bacteria</taxon>
        <taxon>Bacillati</taxon>
        <taxon>Actinomycetota</taxon>
        <taxon>Actinomycetes</taxon>
        <taxon>Propionibacteriales</taxon>
        <taxon>Nocardioidaceae</taxon>
        <taxon>Nocardioides</taxon>
    </lineage>
</organism>
<dbReference type="SUPFAM" id="SSF56219">
    <property type="entry name" value="DNase I-like"/>
    <property type="match status" value="1"/>
</dbReference>
<dbReference type="RefSeq" id="WP_090860138.1">
    <property type="nucleotide sequence ID" value="NZ_FMZM01000012.1"/>
</dbReference>
<dbReference type="CDD" id="cd10283">
    <property type="entry name" value="MnuA_DNase1-like"/>
    <property type="match status" value="1"/>
</dbReference>
<dbReference type="OrthoDB" id="1016457at2"/>
<dbReference type="EMBL" id="FMZM01000012">
    <property type="protein sequence ID" value="SDD92502.1"/>
    <property type="molecule type" value="Genomic_DNA"/>
</dbReference>
<dbReference type="InterPro" id="IPR001322">
    <property type="entry name" value="Lamin_tail_dom"/>
</dbReference>
<dbReference type="NCBIfam" id="NF033681">
    <property type="entry name" value="ExeM_NucH_DNase"/>
    <property type="match status" value="1"/>
</dbReference>
<dbReference type="InterPro" id="IPR032109">
    <property type="entry name" value="Big_3_5"/>
</dbReference>
<dbReference type="CDD" id="cd04486">
    <property type="entry name" value="YhcR_OBF_like"/>
    <property type="match status" value="1"/>
</dbReference>
<proteinExistence type="predicted"/>
<dbReference type="InterPro" id="IPR006311">
    <property type="entry name" value="TAT_signal"/>
</dbReference>
<dbReference type="Proteomes" id="UP000199034">
    <property type="component" value="Unassembled WGS sequence"/>
</dbReference>
<gene>
    <name evidence="1" type="ORF">SAMN05421872_112126</name>
</gene>
<dbReference type="STRING" id="1045774.SAMN05421872_112126"/>
<dbReference type="AlphaFoldDB" id="A0A1G6YQC0"/>
<dbReference type="InterPro" id="IPR036691">
    <property type="entry name" value="Endo/exonu/phosph_ase_sf"/>
</dbReference>
<evidence type="ECO:0000313" key="1">
    <source>
        <dbReference type="EMBL" id="SDD92502.1"/>
    </source>
</evidence>
<reference evidence="1 2" key="1">
    <citation type="submission" date="2016-10" db="EMBL/GenBank/DDBJ databases">
        <authorList>
            <person name="de Groot N.N."/>
        </authorList>
    </citation>
    <scope>NUCLEOTIDE SEQUENCE [LARGE SCALE GENOMIC DNA]</scope>
    <source>
        <strain evidence="1 2">CGMCC 4.6858</strain>
    </source>
</reference>
<dbReference type="PROSITE" id="PS51841">
    <property type="entry name" value="LTD"/>
    <property type="match status" value="1"/>
</dbReference>
<dbReference type="InterPro" id="IPR047971">
    <property type="entry name" value="ExeM-like"/>
</dbReference>
<dbReference type="PANTHER" id="PTHR42834:SF1">
    <property type="entry name" value="ENDONUCLEASE_EXONUCLEASE_PHOSPHATASE FAMILY PROTEIN (AFU_ORTHOLOGUE AFUA_3G09210)"/>
    <property type="match status" value="1"/>
</dbReference>
<dbReference type="Pfam" id="PF16640">
    <property type="entry name" value="Big_3_5"/>
    <property type="match status" value="1"/>
</dbReference>
<sequence length="1128" mass="114845">MPSARRSARRALAGTAGLAVALTGVSVVAPSASANPTGTGVVISEVYGGGGFAPSGEFPASAYTHDFIELYNPTSATVDLSTWAVFYGSATRNTGANLSNKTNLTGSIAPGGRFLIRQAGNAANGAALPTPDVTGELNLGTASGLVVLSNQQGALAPTTGNIAATSGVVDSLGYGTANTFEGAQLGTVLSGTTSGQRAANGADTDSNAADFVVAAPTPTAAGTAGPLDAASPGAKSATAGLPVAGFTLAASGGTAPYAWSATGTPPGVTVAPDGSVSGTPTESGTFEVTATVTDSASTPATDSVTFTYTVAETPAVRPVAEIQGTGPESPLKDQAVRTRGVVTAVYETGGFNGFNIQTPGPDTTPGASDGVFVYGGSGGFASYPAIGDSVEVIGTAAEYTSAAGGVTASLTQISGGSWSPVSPSLGTVTPLATPWFTTAAEREAHEGELVDPSDAAYTVTNSYASWQFGEIGLATGTGPLVQPTEVEDFQTGAWEALRDQNAARLVTLDDGKSQNFGGTASGTPSSWIDASHPVRAGAAATLKGSFVVDHRNGLYKLQPTSPVEGLGTDVAEFANTRTQNAAPADVGGDIRIATFNVLNYFPTTGQAYVAAGGGNVCTYFNDRAGTPIGSNQCGNPSASSGNGPRGAATQVSFERQQAKIVAAINKLTASVVSLEELENSVKFGKDRDDAIAKLVTALNADAGAGTWSYVPSPEAADLPLPVQEDVIRTGFIYKSADVTPVGASLVLKDEENFDNAREPLAQAFKKAGAQDSEAFGVIVNHFKSKGDSTPPATGDNANGVQGAFNGDRVRQAGALLTFADAFRSARGIEALFLAGDFNSYSKEDPVQVIEAGGYAQVESDTEGEETYFFNGLAGSLDHVYANEAAQALVTGADIWNINSPESVAFQYGRFNYNVTQFFAPDQFGASDHDPEIVGLDLTADPLPAGLAVSNVSGTYGKRVAVKVTVDPAATGTVQVKAGTRVLGSAAVSGGTATVVLPARSLAPGRTTLTASYSGDDTYAAASASFIATVAKARSVTRGTVKPKKVVADRTRATIVVRVAGADGVRATGKARITVKRQGTRTVTVRNGRAMLRLKKFGSRGAKRVTIQYLGSDLLERSTDKLTIKVRKR</sequence>
<name>A0A1G6YQC0_9ACTN</name>
<dbReference type="Gene3D" id="3.60.10.10">
    <property type="entry name" value="Endonuclease/exonuclease/phosphatase"/>
    <property type="match status" value="1"/>
</dbReference>
<dbReference type="InterPro" id="IPR013783">
    <property type="entry name" value="Ig-like_fold"/>
</dbReference>
<evidence type="ECO:0000313" key="2">
    <source>
        <dbReference type="Proteomes" id="UP000199034"/>
    </source>
</evidence>
<dbReference type="PROSITE" id="PS51318">
    <property type="entry name" value="TAT"/>
    <property type="match status" value="1"/>
</dbReference>
<protein>
    <submittedName>
        <fullName evidence="1">Uncharacterized protein</fullName>
    </submittedName>
</protein>
<accession>A0A1G6YQC0</accession>